<accession>A0A498RCX9</accession>
<evidence type="ECO:0000256" key="2">
    <source>
        <dbReference type="ARBA" id="ARBA00022679"/>
    </source>
</evidence>
<dbReference type="AlphaFoldDB" id="A0A498RCX9"/>
<dbReference type="CDD" id="cd03789">
    <property type="entry name" value="GT9_LPS_heptosyltransferase"/>
    <property type="match status" value="1"/>
</dbReference>
<keyword evidence="2" id="KW-0808">Transferase</keyword>
<proteinExistence type="predicted"/>
<dbReference type="GO" id="GO:0009244">
    <property type="term" value="P:lipopolysaccharide core region biosynthetic process"/>
    <property type="evidence" value="ECO:0007669"/>
    <property type="project" value="TreeGrafter"/>
</dbReference>
<evidence type="ECO:0000256" key="1">
    <source>
        <dbReference type="ARBA" id="ARBA00022676"/>
    </source>
</evidence>
<dbReference type="PANTHER" id="PTHR30160:SF7">
    <property type="entry name" value="ADP-HEPTOSE--LPS HEPTOSYLTRANSFERASE 2"/>
    <property type="match status" value="1"/>
</dbReference>
<protein>
    <recommendedName>
        <fullName evidence="5">Glycosyl transferase family 9</fullName>
    </recommendedName>
</protein>
<dbReference type="OrthoDB" id="2068453at2"/>
<evidence type="ECO:0000313" key="3">
    <source>
        <dbReference type="EMBL" id="VBB09404.1"/>
    </source>
</evidence>
<sequence>MVKKVLVIHTWGIGDMLMFTPALQLLLHEYPQMIVDFLIKQPAAADVVRACSQTGRIYYLEQGVNLFKQIWQLRSNGYDAVIVTSGTNHWKSGWLAFSISAPVTAADYQGIRSPLFSVQIARDEAVHRIDNNLKIAAGVIGHEPTVQFRPKFWLNEIAIRHAQEMLAQNKLNRNQIIIGIHCGCGSGQRYKMWPLENYKAVIRKLSSYKRNIVFLLFSGPQEQTFIRQLKAASPDNCFAVSQVPLPVTAALIQRCQLMLANDSGLGHVANGTGVPVISIFGPTDPVRIAPRGAQCLQIRAATECSPCHPHEPPKCRTGRTACMVSVTPELVIEAVKRNLFMDKEK</sequence>
<dbReference type="Gene3D" id="3.40.50.2000">
    <property type="entry name" value="Glycogen Phosphorylase B"/>
    <property type="match status" value="2"/>
</dbReference>
<evidence type="ECO:0008006" key="5">
    <source>
        <dbReference type="Google" id="ProtNLM"/>
    </source>
</evidence>
<dbReference type="InterPro" id="IPR051199">
    <property type="entry name" value="LPS_LOS_Heptosyltrfase"/>
</dbReference>
<keyword evidence="1" id="KW-0328">Glycosyltransferase</keyword>
<dbReference type="SUPFAM" id="SSF53756">
    <property type="entry name" value="UDP-Glycosyltransferase/glycogen phosphorylase"/>
    <property type="match status" value="1"/>
</dbReference>
<organism evidence="3 4">
    <name type="scientific">Lucifera butyrica</name>
    <dbReference type="NCBI Taxonomy" id="1351585"/>
    <lineage>
        <taxon>Bacteria</taxon>
        <taxon>Bacillati</taxon>
        <taxon>Bacillota</taxon>
        <taxon>Negativicutes</taxon>
        <taxon>Veillonellales</taxon>
        <taxon>Veillonellaceae</taxon>
        <taxon>Lucifera</taxon>
    </lineage>
</organism>
<dbReference type="Pfam" id="PF01075">
    <property type="entry name" value="Glyco_transf_9"/>
    <property type="match status" value="1"/>
</dbReference>
<dbReference type="GO" id="GO:0005829">
    <property type="term" value="C:cytosol"/>
    <property type="evidence" value="ECO:0007669"/>
    <property type="project" value="TreeGrafter"/>
</dbReference>
<reference evidence="3 4" key="1">
    <citation type="submission" date="2018-06" db="EMBL/GenBank/DDBJ databases">
        <authorList>
            <person name="Strepis N."/>
        </authorList>
    </citation>
    <scope>NUCLEOTIDE SEQUENCE [LARGE SCALE GENOMIC DNA]</scope>
    <source>
        <strain evidence="3">LUCI</strain>
    </source>
</reference>
<evidence type="ECO:0000313" key="4">
    <source>
        <dbReference type="Proteomes" id="UP000277811"/>
    </source>
</evidence>
<dbReference type="EMBL" id="UPPP01000116">
    <property type="protein sequence ID" value="VBB09404.1"/>
    <property type="molecule type" value="Genomic_DNA"/>
</dbReference>
<dbReference type="GO" id="GO:0008713">
    <property type="term" value="F:ADP-heptose-lipopolysaccharide heptosyltransferase activity"/>
    <property type="evidence" value="ECO:0007669"/>
    <property type="project" value="TreeGrafter"/>
</dbReference>
<dbReference type="PANTHER" id="PTHR30160">
    <property type="entry name" value="TETRAACYLDISACCHARIDE 4'-KINASE-RELATED"/>
    <property type="match status" value="1"/>
</dbReference>
<name>A0A498RCX9_9FIRM</name>
<dbReference type="Proteomes" id="UP000277811">
    <property type="component" value="Unassembled WGS sequence"/>
</dbReference>
<gene>
    <name evidence="3" type="ORF">LUCI_4694</name>
</gene>
<dbReference type="InterPro" id="IPR002201">
    <property type="entry name" value="Glyco_trans_9"/>
</dbReference>
<dbReference type="RefSeq" id="WP_122630189.1">
    <property type="nucleotide sequence ID" value="NZ_UPPP01000116.1"/>
</dbReference>
<keyword evidence="4" id="KW-1185">Reference proteome</keyword>